<accession>A0A521EVK7</accession>
<sequence length="323" mass="35406">MKHFYIPFLTIIFISLSITSYAQSTLGIKQWNKNDFAGSLEVEDIRFQQEESINDFTSASYNNYQSTDTVMNREATTSLTAGYMSDSYNLEMDNGSKRFAFDGELTALMLSSNSASLTLSYGLADAKEHDSDIRSIAADLSLGGNSTIFDDLFGLPLSAYIPIRANLGYRSLTLVDVDEEYDKVNMGNANLGLGVGSSIRLPTNLPIIENNLTGFVSIVRSVGIIGDMSSAAESGGFQESPETGDPVLEGIRYTRGTDFNLEGKLERLLGEKTGVTVGITMRWMSWTNEKAEGLGEITDVIAGNADNIDLRSKQYLFRVGINW</sequence>
<keyword evidence="2" id="KW-1185">Reference proteome</keyword>
<proteinExistence type="predicted"/>
<dbReference type="RefSeq" id="WP_142455452.1">
    <property type="nucleotide sequence ID" value="NZ_FXTP01000013.1"/>
</dbReference>
<dbReference type="Proteomes" id="UP000317557">
    <property type="component" value="Unassembled WGS sequence"/>
</dbReference>
<gene>
    <name evidence="1" type="ORF">SAMN06265219_113160</name>
</gene>
<organism evidence="1 2">
    <name type="scientific">Gracilimonas mengyeensis</name>
    <dbReference type="NCBI Taxonomy" id="1302730"/>
    <lineage>
        <taxon>Bacteria</taxon>
        <taxon>Pseudomonadati</taxon>
        <taxon>Balneolota</taxon>
        <taxon>Balneolia</taxon>
        <taxon>Balneolales</taxon>
        <taxon>Balneolaceae</taxon>
        <taxon>Gracilimonas</taxon>
    </lineage>
</organism>
<evidence type="ECO:0000313" key="2">
    <source>
        <dbReference type="Proteomes" id="UP000317557"/>
    </source>
</evidence>
<protein>
    <submittedName>
        <fullName evidence="1">Uncharacterized protein</fullName>
    </submittedName>
</protein>
<dbReference type="AlphaFoldDB" id="A0A521EVK7"/>
<evidence type="ECO:0000313" key="1">
    <source>
        <dbReference type="EMBL" id="SMO87441.1"/>
    </source>
</evidence>
<reference evidence="1 2" key="1">
    <citation type="submission" date="2017-05" db="EMBL/GenBank/DDBJ databases">
        <authorList>
            <person name="Varghese N."/>
            <person name="Submissions S."/>
        </authorList>
    </citation>
    <scope>NUCLEOTIDE SEQUENCE [LARGE SCALE GENOMIC DNA]</scope>
    <source>
        <strain evidence="1 2">DSM 21985</strain>
    </source>
</reference>
<dbReference type="EMBL" id="FXTP01000013">
    <property type="protein sequence ID" value="SMO87441.1"/>
    <property type="molecule type" value="Genomic_DNA"/>
</dbReference>
<dbReference type="OrthoDB" id="9837582at2"/>
<name>A0A521EVK7_9BACT</name>